<evidence type="ECO:0000256" key="2">
    <source>
        <dbReference type="ARBA" id="ARBA00022485"/>
    </source>
</evidence>
<evidence type="ECO:0000256" key="1">
    <source>
        <dbReference type="ARBA" id="ARBA00001966"/>
    </source>
</evidence>
<dbReference type="InterPro" id="IPR017900">
    <property type="entry name" value="4Fe4S_Fe_S_CS"/>
</dbReference>
<reference evidence="8" key="1">
    <citation type="journal article" date="2020" name="mSystems">
        <title>Genome- and Community-Level Interaction Insights into Carbon Utilization and Element Cycling Functions of Hydrothermarchaeota in Hydrothermal Sediment.</title>
        <authorList>
            <person name="Zhou Z."/>
            <person name="Liu Y."/>
            <person name="Xu W."/>
            <person name="Pan J."/>
            <person name="Luo Z.H."/>
            <person name="Li M."/>
        </authorList>
    </citation>
    <scope>NUCLEOTIDE SEQUENCE [LARGE SCALE GENOMIC DNA]</scope>
    <source>
        <strain evidence="8">HyVt-219</strain>
    </source>
</reference>
<evidence type="ECO:0000256" key="3">
    <source>
        <dbReference type="ARBA" id="ARBA00022723"/>
    </source>
</evidence>
<evidence type="ECO:0000313" key="8">
    <source>
        <dbReference type="EMBL" id="HDN85225.1"/>
    </source>
</evidence>
<dbReference type="GO" id="GO:0016625">
    <property type="term" value="F:oxidoreductase activity, acting on the aldehyde or oxo group of donors, iron-sulfur protein as acceptor"/>
    <property type="evidence" value="ECO:0007669"/>
    <property type="project" value="InterPro"/>
</dbReference>
<dbReference type="SUPFAM" id="SSF54862">
    <property type="entry name" value="4Fe-4S ferredoxins"/>
    <property type="match status" value="1"/>
</dbReference>
<evidence type="ECO:0000259" key="7">
    <source>
        <dbReference type="PROSITE" id="PS51379"/>
    </source>
</evidence>
<feature type="domain" description="4Fe-4S ferredoxin-type" evidence="7">
    <location>
        <begin position="62"/>
        <end position="91"/>
    </location>
</feature>
<evidence type="ECO:0000256" key="6">
    <source>
        <dbReference type="ARBA" id="ARBA00023014"/>
    </source>
</evidence>
<dbReference type="EMBL" id="DRBC01000343">
    <property type="protein sequence ID" value="HDN85225.1"/>
    <property type="molecule type" value="Genomic_DNA"/>
</dbReference>
<feature type="domain" description="4Fe-4S ferredoxin-type" evidence="7">
    <location>
        <begin position="32"/>
        <end position="61"/>
    </location>
</feature>
<keyword evidence="2" id="KW-0004">4Fe-4S</keyword>
<keyword evidence="5" id="KW-0408">Iron</keyword>
<keyword evidence="6" id="KW-0411">Iron-sulfur</keyword>
<dbReference type="InterPro" id="IPR017896">
    <property type="entry name" value="4Fe4S_Fe-S-bd"/>
</dbReference>
<dbReference type="GO" id="GO:0051539">
    <property type="term" value="F:4 iron, 4 sulfur cluster binding"/>
    <property type="evidence" value="ECO:0007669"/>
    <property type="project" value="UniProtKB-KW"/>
</dbReference>
<comment type="cofactor">
    <cofactor evidence="1">
        <name>[4Fe-4S] cluster</name>
        <dbReference type="ChEBI" id="CHEBI:49883"/>
    </cofactor>
</comment>
<dbReference type="InterPro" id="IPR011898">
    <property type="entry name" value="PorD_KorD"/>
</dbReference>
<evidence type="ECO:0000256" key="5">
    <source>
        <dbReference type="ARBA" id="ARBA00023004"/>
    </source>
</evidence>
<dbReference type="Proteomes" id="UP000885660">
    <property type="component" value="Unassembled WGS sequence"/>
</dbReference>
<comment type="caution">
    <text evidence="8">The sequence shown here is derived from an EMBL/GenBank/DDBJ whole genome shotgun (WGS) entry which is preliminary data.</text>
</comment>
<keyword evidence="3" id="KW-0479">Metal-binding</keyword>
<dbReference type="Gene3D" id="3.30.70.20">
    <property type="match status" value="1"/>
</dbReference>
<dbReference type="PROSITE" id="PS51379">
    <property type="entry name" value="4FE4S_FER_2"/>
    <property type="match status" value="2"/>
</dbReference>
<accession>A0A7V0N0B9</accession>
<dbReference type="PANTHER" id="PTHR43724">
    <property type="entry name" value="PYRUVATE SYNTHASE SUBUNIT PORD"/>
    <property type="match status" value="1"/>
</dbReference>
<keyword evidence="4" id="KW-0677">Repeat</keyword>
<gene>
    <name evidence="8" type="ORF">ENG47_05690</name>
</gene>
<sequence>MNKKGWKEIPKAGIITEAGSAHNYKTGQWRTFKPIRDKDKCTHCLLCWIYCPDSSILVSQGKFVDFDYDHCKGCGICSNVCPRKCIKMVEERL</sequence>
<protein>
    <submittedName>
        <fullName evidence="8">Ferredoxin</fullName>
    </submittedName>
</protein>
<dbReference type="PROSITE" id="PS00198">
    <property type="entry name" value="4FE4S_FER_1"/>
    <property type="match status" value="1"/>
</dbReference>
<evidence type="ECO:0000256" key="4">
    <source>
        <dbReference type="ARBA" id="ARBA00022737"/>
    </source>
</evidence>
<organism evidence="8">
    <name type="scientific">Aerophobetes bacterium</name>
    <dbReference type="NCBI Taxonomy" id="2030807"/>
    <lineage>
        <taxon>Bacteria</taxon>
        <taxon>Candidatus Aerophobota</taxon>
    </lineage>
</organism>
<dbReference type="NCBIfam" id="TIGR02179">
    <property type="entry name" value="PorD_KorD"/>
    <property type="match status" value="1"/>
</dbReference>
<dbReference type="PANTHER" id="PTHR43724:SF1">
    <property type="entry name" value="PYRUVATE SYNTHASE SUBUNIT PORD"/>
    <property type="match status" value="1"/>
</dbReference>
<name>A0A7V0N0B9_UNCAE</name>
<proteinExistence type="predicted"/>
<dbReference type="GO" id="GO:0046872">
    <property type="term" value="F:metal ion binding"/>
    <property type="evidence" value="ECO:0007669"/>
    <property type="project" value="UniProtKB-KW"/>
</dbReference>
<dbReference type="AlphaFoldDB" id="A0A7V0N0B9"/>
<dbReference type="Pfam" id="PF14697">
    <property type="entry name" value="Fer4_21"/>
    <property type="match status" value="1"/>
</dbReference>